<keyword evidence="9" id="KW-1185">Reference proteome</keyword>
<protein>
    <recommendedName>
        <fullName evidence="10">Poly(A) polymerase</fullName>
    </recommendedName>
</protein>
<name>A0A9J6C7B9_POLVA</name>
<evidence type="ECO:0008006" key="10">
    <source>
        <dbReference type="Google" id="ProtNLM"/>
    </source>
</evidence>
<comment type="cofactor">
    <cofactor evidence="2">
        <name>Mg(2+)</name>
        <dbReference type="ChEBI" id="CHEBI:18420"/>
    </cofactor>
</comment>
<keyword evidence="5" id="KW-0460">Magnesium</keyword>
<dbReference type="GO" id="GO:1990817">
    <property type="term" value="F:poly(A) RNA polymerase activity"/>
    <property type="evidence" value="ECO:0007669"/>
    <property type="project" value="UniProtKB-ARBA"/>
</dbReference>
<evidence type="ECO:0000313" key="9">
    <source>
        <dbReference type="Proteomes" id="UP001107558"/>
    </source>
</evidence>
<reference evidence="8" key="1">
    <citation type="submission" date="2021-03" db="EMBL/GenBank/DDBJ databases">
        <title>Chromosome level genome of the anhydrobiotic midge Polypedilum vanderplanki.</title>
        <authorList>
            <person name="Yoshida Y."/>
            <person name="Kikawada T."/>
            <person name="Gusev O."/>
        </authorList>
    </citation>
    <scope>NUCLEOTIDE SEQUENCE</scope>
    <source>
        <strain evidence="8">NIAS01</strain>
        <tissue evidence="8">Whole body or cell culture</tissue>
    </source>
</reference>
<dbReference type="EMBL" id="JADBJN010000002">
    <property type="protein sequence ID" value="KAG5677938.1"/>
    <property type="molecule type" value="Genomic_DNA"/>
</dbReference>
<organism evidence="8 9">
    <name type="scientific">Polypedilum vanderplanki</name>
    <name type="common">Sleeping chironomid midge</name>
    <dbReference type="NCBI Taxonomy" id="319348"/>
    <lineage>
        <taxon>Eukaryota</taxon>
        <taxon>Metazoa</taxon>
        <taxon>Ecdysozoa</taxon>
        <taxon>Arthropoda</taxon>
        <taxon>Hexapoda</taxon>
        <taxon>Insecta</taxon>
        <taxon>Pterygota</taxon>
        <taxon>Neoptera</taxon>
        <taxon>Endopterygota</taxon>
        <taxon>Diptera</taxon>
        <taxon>Nematocera</taxon>
        <taxon>Chironomoidea</taxon>
        <taxon>Chironomidae</taxon>
        <taxon>Chironominae</taxon>
        <taxon>Polypedilum</taxon>
        <taxon>Polypedilum</taxon>
    </lineage>
</organism>
<dbReference type="PANTHER" id="PTHR12271:SF66">
    <property type="entry name" value="TERMINAL URIDYLYLTRANSFERASE TAILOR"/>
    <property type="match status" value="1"/>
</dbReference>
<gene>
    <name evidence="8" type="ORF">PVAND_007652</name>
</gene>
<evidence type="ECO:0000259" key="6">
    <source>
        <dbReference type="Pfam" id="PF03828"/>
    </source>
</evidence>
<keyword evidence="3" id="KW-0808">Transferase</keyword>
<evidence type="ECO:0000256" key="5">
    <source>
        <dbReference type="ARBA" id="ARBA00022842"/>
    </source>
</evidence>
<dbReference type="GO" id="GO:0031123">
    <property type="term" value="P:RNA 3'-end processing"/>
    <property type="evidence" value="ECO:0007669"/>
    <property type="project" value="TreeGrafter"/>
</dbReference>
<evidence type="ECO:0000313" key="8">
    <source>
        <dbReference type="EMBL" id="KAG5677938.1"/>
    </source>
</evidence>
<accession>A0A9J6C7B9</accession>
<dbReference type="Gene3D" id="1.10.1410.10">
    <property type="match status" value="1"/>
</dbReference>
<comment type="caution">
    <text evidence="8">The sequence shown here is derived from an EMBL/GenBank/DDBJ whole genome shotgun (WGS) entry which is preliminary data.</text>
</comment>
<dbReference type="Pfam" id="PF22600">
    <property type="entry name" value="MTPAP-like_central"/>
    <property type="match status" value="1"/>
</dbReference>
<dbReference type="SUPFAM" id="SSF81301">
    <property type="entry name" value="Nucleotidyltransferase"/>
    <property type="match status" value="1"/>
</dbReference>
<proteinExistence type="predicted"/>
<evidence type="ECO:0000259" key="7">
    <source>
        <dbReference type="Pfam" id="PF22600"/>
    </source>
</evidence>
<evidence type="ECO:0000256" key="3">
    <source>
        <dbReference type="ARBA" id="ARBA00022679"/>
    </source>
</evidence>
<dbReference type="GO" id="GO:0046872">
    <property type="term" value="F:metal ion binding"/>
    <property type="evidence" value="ECO:0007669"/>
    <property type="project" value="UniProtKB-KW"/>
</dbReference>
<dbReference type="Pfam" id="PF03828">
    <property type="entry name" value="PAP_assoc"/>
    <property type="match status" value="1"/>
</dbReference>
<dbReference type="InterPro" id="IPR002058">
    <property type="entry name" value="PAP_assoc"/>
</dbReference>
<sequence length="319" mass="37630">MDFNDALNFDIIDQVVKYYDNEAKQLADEQNYQKLGIEIKNQIIFHNTTLYLYGSRYFQLGTDESDLDILIDSKDKAPIDVLKTLASSIAFKPNFIIKGFFPSTLVPCLRLLYLPQNICCDVTVNDYFGYCNSRVLKHLFIIQPEARYLFFFMKDYFTHNRVNVKGFLLAILVCFFLQKITLLPSLQIIQSIYGENIIKACERNNDYEKALKDYKICKMKDYKLYIISFFKFYTNFNFSDQIISIHFGKSFQREEYTQKYKFIRCDSPMCIADPINQGFNCARSIDSNKYCRFIKNCRHGVEMFYEDLKKVNIAQNKTV</sequence>
<feature type="domain" description="PAP-associated" evidence="6">
    <location>
        <begin position="227"/>
        <end position="276"/>
    </location>
</feature>
<dbReference type="Gene3D" id="3.30.460.10">
    <property type="entry name" value="Beta Polymerase, domain 2"/>
    <property type="match status" value="1"/>
</dbReference>
<dbReference type="Proteomes" id="UP001107558">
    <property type="component" value="Chromosome 2"/>
</dbReference>
<dbReference type="InterPro" id="IPR043519">
    <property type="entry name" value="NT_sf"/>
</dbReference>
<dbReference type="AlphaFoldDB" id="A0A9J6C7B9"/>
<evidence type="ECO:0000256" key="4">
    <source>
        <dbReference type="ARBA" id="ARBA00022723"/>
    </source>
</evidence>
<dbReference type="GO" id="GO:0050265">
    <property type="term" value="F:RNA uridylyltransferase activity"/>
    <property type="evidence" value="ECO:0007669"/>
    <property type="project" value="TreeGrafter"/>
</dbReference>
<keyword evidence="4" id="KW-0479">Metal-binding</keyword>
<comment type="cofactor">
    <cofactor evidence="1">
        <name>Mn(2+)</name>
        <dbReference type="ChEBI" id="CHEBI:29035"/>
    </cofactor>
</comment>
<feature type="domain" description="Poly(A) RNA polymerase mitochondrial-like central palm" evidence="7">
    <location>
        <begin position="42"/>
        <end position="138"/>
    </location>
</feature>
<dbReference type="InterPro" id="IPR054708">
    <property type="entry name" value="MTPAP-like_central"/>
</dbReference>
<evidence type="ECO:0000256" key="2">
    <source>
        <dbReference type="ARBA" id="ARBA00001946"/>
    </source>
</evidence>
<dbReference type="SUPFAM" id="SSF81631">
    <property type="entry name" value="PAP/OAS1 substrate-binding domain"/>
    <property type="match status" value="1"/>
</dbReference>
<dbReference type="PANTHER" id="PTHR12271">
    <property type="entry name" value="POLY A POLYMERASE CID PAP -RELATED"/>
    <property type="match status" value="1"/>
</dbReference>
<evidence type="ECO:0000256" key="1">
    <source>
        <dbReference type="ARBA" id="ARBA00001936"/>
    </source>
</evidence>
<dbReference type="OrthoDB" id="407432at2759"/>